<dbReference type="InterPro" id="IPR027417">
    <property type="entry name" value="P-loop_NTPase"/>
</dbReference>
<evidence type="ECO:0000256" key="6">
    <source>
        <dbReference type="ARBA" id="ARBA00022840"/>
    </source>
</evidence>
<dbReference type="Gene3D" id="3.40.50.300">
    <property type="entry name" value="P-loop containing nucleotide triphosphate hydrolases"/>
    <property type="match status" value="1"/>
</dbReference>
<keyword evidence="4 7" id="KW-0436">Ligase</keyword>
<evidence type="ECO:0000256" key="2">
    <source>
        <dbReference type="ARBA" id="ARBA00012295"/>
    </source>
</evidence>
<protein>
    <recommendedName>
        <fullName evidence="2">formate--tetrahydrofolate ligase</fullName>
        <ecNumber evidence="2">6.3.4.3</ecNumber>
    </recommendedName>
</protein>
<dbReference type="Gene3D" id="3.10.410.10">
    <property type="entry name" value="Formyltetrahydrofolate synthetase, domain 3"/>
    <property type="match status" value="1"/>
</dbReference>
<keyword evidence="5" id="KW-0547">Nucleotide-binding</keyword>
<dbReference type="InterPro" id="IPR000559">
    <property type="entry name" value="Formate_THF_ligase"/>
</dbReference>
<reference evidence="7" key="1">
    <citation type="submission" date="2019-03" db="EMBL/GenBank/DDBJ databases">
        <authorList>
            <person name="Hao L."/>
        </authorList>
    </citation>
    <scope>NUCLEOTIDE SEQUENCE</scope>
</reference>
<proteinExistence type="inferred from homology"/>
<accession>A0A485LUH3</accession>
<dbReference type="EC" id="6.3.4.3" evidence="2"/>
<evidence type="ECO:0000256" key="5">
    <source>
        <dbReference type="ARBA" id="ARBA00022741"/>
    </source>
</evidence>
<gene>
    <name evidence="7" type="primary">fhs</name>
    <name evidence="7" type="ORF">SCFA_1020007</name>
</gene>
<dbReference type="GO" id="GO:0004329">
    <property type="term" value="F:formate-tetrahydrofolate ligase activity"/>
    <property type="evidence" value="ECO:0007669"/>
    <property type="project" value="UniProtKB-EC"/>
</dbReference>
<organism evidence="7">
    <name type="scientific">anaerobic digester metagenome</name>
    <dbReference type="NCBI Taxonomy" id="1263854"/>
    <lineage>
        <taxon>unclassified sequences</taxon>
        <taxon>metagenomes</taxon>
        <taxon>ecological metagenomes</taxon>
    </lineage>
</organism>
<evidence type="ECO:0000256" key="3">
    <source>
        <dbReference type="ARBA" id="ARBA00022563"/>
    </source>
</evidence>
<dbReference type="NCBIfam" id="NF010030">
    <property type="entry name" value="PRK13505.1"/>
    <property type="match status" value="1"/>
</dbReference>
<evidence type="ECO:0000256" key="4">
    <source>
        <dbReference type="ARBA" id="ARBA00022598"/>
    </source>
</evidence>
<dbReference type="SUPFAM" id="SSF52540">
    <property type="entry name" value="P-loop containing nucleoside triphosphate hydrolases"/>
    <property type="match status" value="1"/>
</dbReference>
<dbReference type="AlphaFoldDB" id="A0A485LUH3"/>
<keyword evidence="3" id="KW-0554">One-carbon metabolism</keyword>
<dbReference type="FunFam" id="3.30.1510.10:FF:000001">
    <property type="entry name" value="Formate--tetrahydrofolate ligase"/>
    <property type="match status" value="1"/>
</dbReference>
<dbReference type="InterPro" id="IPR020628">
    <property type="entry name" value="Formate_THF_ligase_CS"/>
</dbReference>
<sequence length="539" mass="57971">MKSDIEIAQSIPLKPIREIAESIGLSEDDIVPYGRFMAKIPLKSLESRSDVPDGKLVLVTAMSPTSMGEGKTTTTIGLGQALNRIGKRAMMAIREPSLGPCMGLKGGAAGGGYSQVLPMEDINLHFTGDFHAITSAHNLLAAVVDNHLHQRLNPEINPRHVVWKRVIDMNDRSLRSIILGLEDKGLNGVMREDGFEITAASEVMAVLCLSTGLRDLKERLSRIIVGYDYLGKPIFARDVGATGAMAALLKHAINPNLVQSVEGTPVLVHGGPFANIAHGCNTVIATRMALKLSDYTVTEAGFGVDLGAEKFFHIKCRTSGLNPSAVVLVVTWRAYVLHGMGNIRKHLDTLSRFGVPAAVSINRFLSDRDGDLMELKSRLEDLGVDAVITDCRERGGEGGLELAEKVVSLCERPSELRMLYDLNDDIRTKVETVAKNVYGASGVEFSSQALKDIRHIENMGYAGLPVCIAKTQSSLTDNPKIPGFPDEPFTIHVNSAKVSAGAGFVVISTGKILSMPGLPKSPAALSIDIDEEGNITGLF</sequence>
<dbReference type="EMBL" id="CAADRM010000005">
    <property type="protein sequence ID" value="VFU11299.1"/>
    <property type="molecule type" value="Genomic_DNA"/>
</dbReference>
<evidence type="ECO:0000313" key="7">
    <source>
        <dbReference type="EMBL" id="VFU11299.1"/>
    </source>
</evidence>
<dbReference type="HAMAP" id="MF_01543">
    <property type="entry name" value="FTHFS"/>
    <property type="match status" value="1"/>
</dbReference>
<dbReference type="GO" id="GO:0035999">
    <property type="term" value="P:tetrahydrofolate interconversion"/>
    <property type="evidence" value="ECO:0007669"/>
    <property type="project" value="UniProtKB-UniPathway"/>
</dbReference>
<dbReference type="Gene3D" id="3.30.1510.10">
    <property type="entry name" value="Domain 2, N(10)-formyltetrahydrofolate synthetase"/>
    <property type="match status" value="1"/>
</dbReference>
<dbReference type="PROSITE" id="PS00721">
    <property type="entry name" value="FTHFS_1"/>
    <property type="match status" value="1"/>
</dbReference>
<dbReference type="CDD" id="cd00477">
    <property type="entry name" value="FTHFS"/>
    <property type="match status" value="1"/>
</dbReference>
<name>A0A485LUH3_9ZZZZ</name>
<dbReference type="GO" id="GO:0005524">
    <property type="term" value="F:ATP binding"/>
    <property type="evidence" value="ECO:0007669"/>
    <property type="project" value="UniProtKB-KW"/>
</dbReference>
<dbReference type="Pfam" id="PF01268">
    <property type="entry name" value="FTHFS"/>
    <property type="match status" value="1"/>
</dbReference>
<keyword evidence="6" id="KW-0067">ATP-binding</keyword>
<comment type="pathway">
    <text evidence="1">One-carbon metabolism; tetrahydrofolate interconversion.</text>
</comment>
<dbReference type="UniPathway" id="UPA00193"/>
<evidence type="ECO:0000256" key="1">
    <source>
        <dbReference type="ARBA" id="ARBA00004777"/>
    </source>
</evidence>